<dbReference type="PROSITE" id="PS51009">
    <property type="entry name" value="CYTCII"/>
    <property type="match status" value="1"/>
</dbReference>
<evidence type="ECO:0000256" key="6">
    <source>
        <dbReference type="SAM" id="SignalP"/>
    </source>
</evidence>
<dbReference type="InterPro" id="IPR010980">
    <property type="entry name" value="Cyt_c/b562"/>
</dbReference>
<dbReference type="PIRSF" id="PIRSF000027">
    <property type="entry name" value="Cytc_c_prime"/>
    <property type="match status" value="1"/>
</dbReference>
<dbReference type="InterPro" id="IPR002321">
    <property type="entry name" value="Cyt_c_II"/>
</dbReference>
<name>A0ABW4M5A7_9HYPH</name>
<evidence type="ECO:0000256" key="2">
    <source>
        <dbReference type="ARBA" id="ARBA00022617"/>
    </source>
</evidence>
<evidence type="ECO:0000256" key="5">
    <source>
        <dbReference type="ARBA" id="ARBA00023004"/>
    </source>
</evidence>
<evidence type="ECO:0000256" key="3">
    <source>
        <dbReference type="ARBA" id="ARBA00022723"/>
    </source>
</evidence>
<organism evidence="7 8">
    <name type="scientific">Rhizobium helianthi</name>
    <dbReference type="NCBI Taxonomy" id="1132695"/>
    <lineage>
        <taxon>Bacteria</taxon>
        <taxon>Pseudomonadati</taxon>
        <taxon>Pseudomonadota</taxon>
        <taxon>Alphaproteobacteria</taxon>
        <taxon>Hyphomicrobiales</taxon>
        <taxon>Rhizobiaceae</taxon>
        <taxon>Rhizobium/Agrobacterium group</taxon>
        <taxon>Rhizobium</taxon>
    </lineage>
</organism>
<keyword evidence="1" id="KW-0813">Transport</keyword>
<keyword evidence="6" id="KW-0732">Signal</keyword>
<keyword evidence="2" id="KW-0349">Heme</keyword>
<feature type="chain" id="PRO_5046165479" evidence="6">
    <location>
        <begin position="23"/>
        <end position="147"/>
    </location>
</feature>
<dbReference type="InterPro" id="IPR015984">
    <property type="entry name" value="Cyt_c_prime_subgr"/>
</dbReference>
<dbReference type="PRINTS" id="PR00608">
    <property type="entry name" value="CYTCHROMECII"/>
</dbReference>
<keyword evidence="5" id="KW-0408">Iron</keyword>
<evidence type="ECO:0000256" key="4">
    <source>
        <dbReference type="ARBA" id="ARBA00022982"/>
    </source>
</evidence>
<keyword evidence="3" id="KW-0479">Metal-binding</keyword>
<reference evidence="8" key="1">
    <citation type="journal article" date="2019" name="Int. J. Syst. Evol. Microbiol.">
        <title>The Global Catalogue of Microorganisms (GCM) 10K type strain sequencing project: providing services to taxonomists for standard genome sequencing and annotation.</title>
        <authorList>
            <consortium name="The Broad Institute Genomics Platform"/>
            <consortium name="The Broad Institute Genome Sequencing Center for Infectious Disease"/>
            <person name="Wu L."/>
            <person name="Ma J."/>
        </authorList>
    </citation>
    <scope>NUCLEOTIDE SEQUENCE [LARGE SCALE GENOMIC DNA]</scope>
    <source>
        <strain evidence="8">CG52</strain>
    </source>
</reference>
<evidence type="ECO:0000256" key="1">
    <source>
        <dbReference type="ARBA" id="ARBA00022448"/>
    </source>
</evidence>
<keyword evidence="8" id="KW-1185">Reference proteome</keyword>
<dbReference type="RefSeq" id="WP_377402602.1">
    <property type="nucleotide sequence ID" value="NZ_JBHUEQ010000025.1"/>
</dbReference>
<gene>
    <name evidence="7" type="ORF">ACFSE1_14180</name>
</gene>
<accession>A0ABW4M5A7</accession>
<protein>
    <submittedName>
        <fullName evidence="7">C-type cytochrome</fullName>
    </submittedName>
</protein>
<dbReference type="Pfam" id="PF01322">
    <property type="entry name" value="Cytochrom_C_2"/>
    <property type="match status" value="1"/>
</dbReference>
<sequence>MKFKFAVAATIAICLGTVAAGAADEPQLVRQGLMKQIGGSMGALGAIAKGEKPYDAEVVKKSLTTISQAAKDFPNHFPAGTETGQNTQAAPAIWQNMDDFKAKSLKLSQDAETVLASMPADQAAVGQALKTVGADCSSCHQAYRLKR</sequence>
<dbReference type="EMBL" id="JBHUEQ010000025">
    <property type="protein sequence ID" value="MFD1746617.1"/>
    <property type="molecule type" value="Genomic_DNA"/>
</dbReference>
<feature type="signal peptide" evidence="6">
    <location>
        <begin position="1"/>
        <end position="22"/>
    </location>
</feature>
<keyword evidence="4" id="KW-0249">Electron transport</keyword>
<proteinExistence type="predicted"/>
<dbReference type="Gene3D" id="1.20.120.10">
    <property type="entry name" value="Cytochrome c/b562"/>
    <property type="match status" value="1"/>
</dbReference>
<evidence type="ECO:0000313" key="7">
    <source>
        <dbReference type="EMBL" id="MFD1746617.1"/>
    </source>
</evidence>
<comment type="caution">
    <text evidence="7">The sequence shown here is derived from an EMBL/GenBank/DDBJ whole genome shotgun (WGS) entry which is preliminary data.</text>
</comment>
<evidence type="ECO:0000313" key="8">
    <source>
        <dbReference type="Proteomes" id="UP001597322"/>
    </source>
</evidence>
<dbReference type="InterPro" id="IPR012127">
    <property type="entry name" value="Cyt_c_prime"/>
</dbReference>
<dbReference type="SUPFAM" id="SSF47175">
    <property type="entry name" value="Cytochromes"/>
    <property type="match status" value="1"/>
</dbReference>
<dbReference type="Proteomes" id="UP001597322">
    <property type="component" value="Unassembled WGS sequence"/>
</dbReference>